<dbReference type="InterPro" id="IPR019546">
    <property type="entry name" value="TAT_signal_bac_arc"/>
</dbReference>
<organism evidence="1 2">
    <name type="scientific">Faecalibacterium prausnitzii</name>
    <dbReference type="NCBI Taxonomy" id="853"/>
    <lineage>
        <taxon>Bacteria</taxon>
        <taxon>Bacillati</taxon>
        <taxon>Bacillota</taxon>
        <taxon>Clostridia</taxon>
        <taxon>Eubacteriales</taxon>
        <taxon>Oscillospiraceae</taxon>
        <taxon>Faecalibacterium</taxon>
    </lineage>
</organism>
<proteinExistence type="predicted"/>
<dbReference type="Proteomes" id="UP000260782">
    <property type="component" value="Unassembled WGS sequence"/>
</dbReference>
<evidence type="ECO:0000313" key="2">
    <source>
        <dbReference type="Proteomes" id="UP000260782"/>
    </source>
</evidence>
<reference evidence="1 2" key="1">
    <citation type="submission" date="2018-08" db="EMBL/GenBank/DDBJ databases">
        <title>A genome reference for cultivated species of the human gut microbiota.</title>
        <authorList>
            <person name="Zou Y."/>
            <person name="Xue W."/>
            <person name="Luo G."/>
        </authorList>
    </citation>
    <scope>NUCLEOTIDE SEQUENCE [LARGE SCALE GENOMIC DNA]</scope>
    <source>
        <strain evidence="1 2">AF31-14AC</strain>
    </source>
</reference>
<gene>
    <name evidence="1" type="ORF">DWZ25_07285</name>
</gene>
<name>A0A3E2TXS9_9FIRM</name>
<dbReference type="NCBIfam" id="TIGR01409">
    <property type="entry name" value="TAT_signal_seq"/>
    <property type="match status" value="1"/>
</dbReference>
<comment type="caution">
    <text evidence="1">The sequence shown here is derived from an EMBL/GenBank/DDBJ whole genome shotgun (WGS) entry which is preliminary data.</text>
</comment>
<dbReference type="AlphaFoldDB" id="A0A3E2TXS9"/>
<accession>A0A3E2TXS9</accession>
<evidence type="ECO:0000313" key="1">
    <source>
        <dbReference type="EMBL" id="RGB86687.1"/>
    </source>
</evidence>
<protein>
    <submittedName>
        <fullName evidence="1">Twin-arginine translocation signal domain-containing protein</fullName>
    </submittedName>
</protein>
<dbReference type="EMBL" id="QVES01000006">
    <property type="protein sequence ID" value="RGB86687.1"/>
    <property type="molecule type" value="Genomic_DNA"/>
</dbReference>
<sequence>MLLLYAVVFSGMPLVNFAVLFFTLCSFSVNFGTCPLTFHGKTCKIELFPEGSKPSFIQSCNHKVGLIMNLSRRNFIKIAGLSAAAVAGAALFTGCSGQLMLPVRFSATVIGKDIQKALDTKQFSVVASLKPDAQENAINAFVRRQLPLSMYEVDFIERKTDTLDGKETDYLFVTLKNS</sequence>